<name>A0A198UMR8_MORCA</name>
<reference evidence="1 2" key="1">
    <citation type="journal article" date="2016" name="Genome Biol. Evol.">
        <title>Comparative Genomic Analyses of the Moraxella catarrhalis Serosensitive and Seroresistant Lineages Demonstrate Their Independent Evolution.</title>
        <authorList>
            <person name="Earl J.P."/>
            <person name="de Vries S.P."/>
            <person name="Ahmed A."/>
            <person name="Powell E."/>
            <person name="Schultz M.P."/>
            <person name="Hermans P.W."/>
            <person name="Hill D.J."/>
            <person name="Zhou Z."/>
            <person name="Constantinidou C.I."/>
            <person name="Hu F.Z."/>
            <person name="Bootsma H.J."/>
            <person name="Ehrlich G.D."/>
        </authorList>
    </citation>
    <scope>NUCLEOTIDE SEQUENCE [LARGE SCALE GENOMIC DNA]</scope>
    <source>
        <strain evidence="1 2">Z7542</strain>
    </source>
</reference>
<evidence type="ECO:0000313" key="1">
    <source>
        <dbReference type="EMBL" id="OAU97584.1"/>
    </source>
</evidence>
<dbReference type="RefSeq" id="WP_155733856.1">
    <property type="nucleotide sequence ID" value="NZ_LXHB01000061.1"/>
</dbReference>
<sequence>MVIKIYVFDKSDGRCLYEDTGNPEYVIADLGDDKDFTLTPPPDNSKQWRWVDGEWI</sequence>
<evidence type="ECO:0008006" key="3">
    <source>
        <dbReference type="Google" id="ProtNLM"/>
    </source>
</evidence>
<organism evidence="1 2">
    <name type="scientific">Moraxella catarrhalis</name>
    <name type="common">Branhamella catarrhalis</name>
    <dbReference type="NCBI Taxonomy" id="480"/>
    <lineage>
        <taxon>Bacteria</taxon>
        <taxon>Pseudomonadati</taxon>
        <taxon>Pseudomonadota</taxon>
        <taxon>Gammaproteobacteria</taxon>
        <taxon>Moraxellales</taxon>
        <taxon>Moraxellaceae</taxon>
        <taxon>Moraxella</taxon>
    </lineage>
</organism>
<dbReference type="Proteomes" id="UP000078228">
    <property type="component" value="Unassembled WGS sequence"/>
</dbReference>
<protein>
    <recommendedName>
        <fullName evidence="3">Tail fiber assembly protein</fullName>
    </recommendedName>
</protein>
<comment type="caution">
    <text evidence="1">The sequence shown here is derived from an EMBL/GenBank/DDBJ whole genome shotgun (WGS) entry which is preliminary data.</text>
</comment>
<dbReference type="AlphaFoldDB" id="A0A198UMR8"/>
<dbReference type="OrthoDB" id="6649192at2"/>
<proteinExistence type="predicted"/>
<accession>A0A198UMR8</accession>
<keyword evidence="2" id="KW-1185">Reference proteome</keyword>
<dbReference type="EMBL" id="LXHC01000006">
    <property type="protein sequence ID" value="OAU97584.1"/>
    <property type="molecule type" value="Genomic_DNA"/>
</dbReference>
<evidence type="ECO:0000313" key="2">
    <source>
        <dbReference type="Proteomes" id="UP000078228"/>
    </source>
</evidence>
<dbReference type="PATRIC" id="fig|480.237.peg.276"/>
<gene>
    <name evidence="1" type="ORF">AO384_0620</name>
</gene>